<name>A0ABQ9F340_TEGGR</name>
<protein>
    <recommendedName>
        <fullName evidence="1">Neurotransmitter-gated ion-channel ligand-binding domain-containing protein</fullName>
    </recommendedName>
</protein>
<reference evidence="2 3" key="1">
    <citation type="submission" date="2022-12" db="EMBL/GenBank/DDBJ databases">
        <title>Chromosome-level genome of Tegillarca granosa.</title>
        <authorList>
            <person name="Kim J."/>
        </authorList>
    </citation>
    <scope>NUCLEOTIDE SEQUENCE [LARGE SCALE GENOMIC DNA]</scope>
    <source>
        <strain evidence="2">Teg-2019</strain>
        <tissue evidence="2">Adductor muscle</tissue>
    </source>
</reference>
<comment type="caution">
    <text evidence="2">The sequence shown here is derived from an EMBL/GenBank/DDBJ whole genome shotgun (WGS) entry which is preliminary data.</text>
</comment>
<dbReference type="SUPFAM" id="SSF63712">
    <property type="entry name" value="Nicotinic receptor ligand binding domain-like"/>
    <property type="match status" value="1"/>
</dbReference>
<gene>
    <name evidence="2" type="ORF">KUTeg_012450</name>
</gene>
<keyword evidence="3" id="KW-1185">Reference proteome</keyword>
<dbReference type="Proteomes" id="UP001217089">
    <property type="component" value="Unassembled WGS sequence"/>
</dbReference>
<evidence type="ECO:0000259" key="1">
    <source>
        <dbReference type="Pfam" id="PF02931"/>
    </source>
</evidence>
<evidence type="ECO:0000313" key="2">
    <source>
        <dbReference type="EMBL" id="KAJ8310585.1"/>
    </source>
</evidence>
<accession>A0ABQ9F340</accession>
<organism evidence="2 3">
    <name type="scientific">Tegillarca granosa</name>
    <name type="common">Malaysian cockle</name>
    <name type="synonym">Anadara granosa</name>
    <dbReference type="NCBI Taxonomy" id="220873"/>
    <lineage>
        <taxon>Eukaryota</taxon>
        <taxon>Metazoa</taxon>
        <taxon>Spiralia</taxon>
        <taxon>Lophotrochozoa</taxon>
        <taxon>Mollusca</taxon>
        <taxon>Bivalvia</taxon>
        <taxon>Autobranchia</taxon>
        <taxon>Pteriomorphia</taxon>
        <taxon>Arcoida</taxon>
        <taxon>Arcoidea</taxon>
        <taxon>Arcidae</taxon>
        <taxon>Tegillarca</taxon>
    </lineage>
</organism>
<dbReference type="InterPro" id="IPR006202">
    <property type="entry name" value="Neur_chan_lig-bd"/>
</dbReference>
<sequence>MGTDHFQAETDLHNNVLEHYSRTSRPTTNPSNPIDIALTPSDFQIEDVDDYGNTMTSAFMMSMSWYDKRLQWNKTEYGDIDQTRILVDELWTPDISVYNLLHLVALEYAV</sequence>
<proteinExistence type="predicted"/>
<dbReference type="Pfam" id="PF02931">
    <property type="entry name" value="Neur_chan_LBD"/>
    <property type="match status" value="1"/>
</dbReference>
<evidence type="ECO:0000313" key="3">
    <source>
        <dbReference type="Proteomes" id="UP001217089"/>
    </source>
</evidence>
<feature type="domain" description="Neurotransmitter-gated ion-channel ligand-binding" evidence="1">
    <location>
        <begin position="10"/>
        <end position="99"/>
    </location>
</feature>
<dbReference type="Gene3D" id="2.70.170.10">
    <property type="entry name" value="Neurotransmitter-gated ion-channel ligand-binding domain"/>
    <property type="match status" value="1"/>
</dbReference>
<dbReference type="EMBL" id="JARBDR010000640">
    <property type="protein sequence ID" value="KAJ8310585.1"/>
    <property type="molecule type" value="Genomic_DNA"/>
</dbReference>
<dbReference type="InterPro" id="IPR036734">
    <property type="entry name" value="Neur_chan_lig-bd_sf"/>
</dbReference>